<evidence type="ECO:0000259" key="15">
    <source>
        <dbReference type="PROSITE" id="PS50862"/>
    </source>
</evidence>
<evidence type="ECO:0000256" key="8">
    <source>
        <dbReference type="ARBA" id="ARBA00022840"/>
    </source>
</evidence>
<dbReference type="GO" id="GO:0005524">
    <property type="term" value="F:ATP binding"/>
    <property type="evidence" value="ECO:0007669"/>
    <property type="project" value="UniProtKB-UniRule"/>
</dbReference>
<keyword evidence="8 13" id="KW-0067">ATP-binding</keyword>
<comment type="subcellular location">
    <subcellularLocation>
        <location evidence="1 13">Cytoplasm</location>
    </subcellularLocation>
</comment>
<reference evidence="16 17" key="1">
    <citation type="journal article" date="2008" name="DNA Res.">
        <title>Complete genome sequence of Finegoldia magna, an anaerobic opportunistic pathogen.</title>
        <authorList>
            <person name="Goto T."/>
            <person name="Yamashita A."/>
            <person name="Hirakawa H."/>
            <person name="Matsutani M."/>
            <person name="Todo K."/>
            <person name="Ohshima K."/>
            <person name="Toh H."/>
            <person name="Miyamoto K."/>
            <person name="Kuhara S."/>
            <person name="Hattori M."/>
            <person name="Shimizu T."/>
            <person name="Akimoto S."/>
        </authorList>
    </citation>
    <scope>NUCLEOTIDE SEQUENCE [LARGE SCALE GENOMIC DNA]</scope>
    <source>
        <strain evidence="17">ATCC 29328 / DSM 20472 / WAL 2508</strain>
    </source>
</reference>
<accession>B0S1P6</accession>
<comment type="cofactor">
    <cofactor evidence="13">
        <name>Mg(2+)</name>
        <dbReference type="ChEBI" id="CHEBI:18420"/>
    </cofactor>
    <text evidence="13">Binds 2 magnesium ions per tetramer.</text>
</comment>
<keyword evidence="6 13" id="KW-0479">Metal-binding</keyword>
<dbReference type="InterPro" id="IPR006195">
    <property type="entry name" value="aa-tRNA-synth_II"/>
</dbReference>
<dbReference type="CDD" id="cd00496">
    <property type="entry name" value="PheRS_alpha_core"/>
    <property type="match status" value="1"/>
</dbReference>
<keyword evidence="17" id="KW-1185">Reference proteome</keyword>
<dbReference type="SUPFAM" id="SSF55681">
    <property type="entry name" value="Class II aaRS and biotin synthetases"/>
    <property type="match status" value="1"/>
</dbReference>
<feature type="coiled-coil region" evidence="14">
    <location>
        <begin position="75"/>
        <end position="105"/>
    </location>
</feature>
<dbReference type="GO" id="GO:0016740">
    <property type="term" value="F:transferase activity"/>
    <property type="evidence" value="ECO:0007669"/>
    <property type="project" value="UniProtKB-ARBA"/>
</dbReference>
<feature type="binding site" evidence="13">
    <location>
        <position position="260"/>
    </location>
    <ligand>
        <name>Mg(2+)</name>
        <dbReference type="ChEBI" id="CHEBI:18420"/>
        <note>shared with beta subunit</note>
    </ligand>
</feature>
<keyword evidence="5 13" id="KW-0436">Ligase</keyword>
<evidence type="ECO:0000256" key="9">
    <source>
        <dbReference type="ARBA" id="ARBA00022842"/>
    </source>
</evidence>
<comment type="catalytic activity">
    <reaction evidence="12 13">
        <text>tRNA(Phe) + L-phenylalanine + ATP = L-phenylalanyl-tRNA(Phe) + AMP + diphosphate + H(+)</text>
        <dbReference type="Rhea" id="RHEA:19413"/>
        <dbReference type="Rhea" id="RHEA-COMP:9668"/>
        <dbReference type="Rhea" id="RHEA-COMP:9699"/>
        <dbReference type="ChEBI" id="CHEBI:15378"/>
        <dbReference type="ChEBI" id="CHEBI:30616"/>
        <dbReference type="ChEBI" id="CHEBI:33019"/>
        <dbReference type="ChEBI" id="CHEBI:58095"/>
        <dbReference type="ChEBI" id="CHEBI:78442"/>
        <dbReference type="ChEBI" id="CHEBI:78531"/>
        <dbReference type="ChEBI" id="CHEBI:456215"/>
        <dbReference type="EC" id="6.1.1.20"/>
    </reaction>
</comment>
<evidence type="ECO:0000313" key="16">
    <source>
        <dbReference type="EMBL" id="BAG08286.1"/>
    </source>
</evidence>
<dbReference type="GO" id="GO:0004826">
    <property type="term" value="F:phenylalanine-tRNA ligase activity"/>
    <property type="evidence" value="ECO:0007669"/>
    <property type="project" value="UniProtKB-UniRule"/>
</dbReference>
<dbReference type="InterPro" id="IPR010978">
    <property type="entry name" value="tRNA-bd_arm"/>
</dbReference>
<dbReference type="InterPro" id="IPR002319">
    <property type="entry name" value="Phenylalanyl-tRNA_Synthase"/>
</dbReference>
<dbReference type="Pfam" id="PF01409">
    <property type="entry name" value="tRNA-synt_2d"/>
    <property type="match status" value="1"/>
</dbReference>
<dbReference type="PROSITE" id="PS50862">
    <property type="entry name" value="AA_TRNA_LIGASE_II"/>
    <property type="match status" value="1"/>
</dbReference>
<evidence type="ECO:0000256" key="3">
    <source>
        <dbReference type="ARBA" id="ARBA00011209"/>
    </source>
</evidence>
<dbReference type="InterPro" id="IPR004188">
    <property type="entry name" value="Phe-tRNA_ligase_II_N"/>
</dbReference>
<dbReference type="InterPro" id="IPR022911">
    <property type="entry name" value="Phe_tRNA_ligase_alpha1_bac"/>
</dbReference>
<evidence type="ECO:0000256" key="13">
    <source>
        <dbReference type="HAMAP-Rule" id="MF_00281"/>
    </source>
</evidence>
<sequence>MFKEKIMKEEILKIKEETVGLIDNAIDLKSLEDIRVKVLGKKGDLTLVLRNMGKLSKEERPVMGQLANEVRSEIEEILSNKFEQLKQEQKKIKLKEEELDVTANRGVREISHKHPLNETIIQLENLFQTMGFDIVDGPEIDTVENTFDLLNSPKYHPSRSLSDTFYLDDKTVLRPHTSSVQIRTMKAQKPPIRMVSAGRTFRFDDVDDTHSPMFHQIEGLVVDKGVTMANLMDTINIFIKNLFGEEIETRFRPHYFPFTEPSMEVDVTCFDCKGKGCPSCNDTGWSMELLGCGMVHPNVLRNCGIDPEVYTGFAFGMGVDRITMVKHKIDNIRLLYDNDKRFLEQF</sequence>
<dbReference type="SUPFAM" id="SSF46589">
    <property type="entry name" value="tRNA-binding arm"/>
    <property type="match status" value="1"/>
</dbReference>
<evidence type="ECO:0000256" key="6">
    <source>
        <dbReference type="ARBA" id="ARBA00022723"/>
    </source>
</evidence>
<comment type="similarity">
    <text evidence="2 13">Belongs to the class-II aminoacyl-tRNA synthetase family. Phe-tRNA synthetase alpha subunit type 1 subfamily.</text>
</comment>
<keyword evidence="10 13" id="KW-0648">Protein biosynthesis</keyword>
<dbReference type="EMBL" id="AP008971">
    <property type="protein sequence ID" value="BAG08286.1"/>
    <property type="molecule type" value="Genomic_DNA"/>
</dbReference>
<gene>
    <name evidence="13" type="primary">pheS</name>
    <name evidence="16" type="ordered locus">FMG_0868</name>
</gene>
<evidence type="ECO:0000256" key="14">
    <source>
        <dbReference type="SAM" id="Coils"/>
    </source>
</evidence>
<feature type="domain" description="Aminoacyl-transfer RNA synthetases class-II family profile" evidence="15">
    <location>
        <begin position="123"/>
        <end position="325"/>
    </location>
</feature>
<dbReference type="Gene3D" id="3.30.930.10">
    <property type="entry name" value="Bira Bifunctional Protein, Domain 2"/>
    <property type="match status" value="1"/>
</dbReference>
<keyword evidence="4 13" id="KW-0963">Cytoplasm</keyword>
<dbReference type="EC" id="6.1.1.20" evidence="13"/>
<dbReference type="HAMAP" id="MF_00281">
    <property type="entry name" value="Phe_tRNA_synth_alpha1"/>
    <property type="match status" value="1"/>
</dbReference>
<protein>
    <recommendedName>
        <fullName evidence="13">Phenylalanine--tRNA ligase alpha subunit</fullName>
        <ecNumber evidence="13">6.1.1.20</ecNumber>
    </recommendedName>
    <alternativeName>
        <fullName evidence="13">Phenylalanyl-tRNA synthetase alpha subunit</fullName>
        <shortName evidence="13">PheRS</shortName>
    </alternativeName>
</protein>
<keyword evidence="9 13" id="KW-0460">Magnesium</keyword>
<dbReference type="AlphaFoldDB" id="B0S1P6"/>
<evidence type="ECO:0000256" key="5">
    <source>
        <dbReference type="ARBA" id="ARBA00022598"/>
    </source>
</evidence>
<name>B0S1P6_FINM2</name>
<dbReference type="InterPro" id="IPR045864">
    <property type="entry name" value="aa-tRNA-synth_II/BPL/LPL"/>
</dbReference>
<proteinExistence type="inferred from homology"/>
<dbReference type="eggNOG" id="COG0016">
    <property type="taxonomic scope" value="Bacteria"/>
</dbReference>
<evidence type="ECO:0000256" key="1">
    <source>
        <dbReference type="ARBA" id="ARBA00004496"/>
    </source>
</evidence>
<evidence type="ECO:0000256" key="7">
    <source>
        <dbReference type="ARBA" id="ARBA00022741"/>
    </source>
</evidence>
<dbReference type="STRING" id="334413.FMG_0868"/>
<keyword evidence="11 13" id="KW-0030">Aminoacyl-tRNA synthetase</keyword>
<organism evidence="16 17">
    <name type="scientific">Finegoldia magna (strain ATCC 29328 / DSM 20472 / WAL 2508)</name>
    <name type="common">Peptostreptococcus magnus</name>
    <dbReference type="NCBI Taxonomy" id="334413"/>
    <lineage>
        <taxon>Bacteria</taxon>
        <taxon>Bacillati</taxon>
        <taxon>Bacillota</taxon>
        <taxon>Tissierellia</taxon>
        <taxon>Tissierellales</taxon>
        <taxon>Peptoniphilaceae</taxon>
        <taxon>Finegoldia</taxon>
    </lineage>
</organism>
<keyword evidence="7 13" id="KW-0547">Nucleotide-binding</keyword>
<evidence type="ECO:0000256" key="4">
    <source>
        <dbReference type="ARBA" id="ARBA00022490"/>
    </source>
</evidence>
<dbReference type="Pfam" id="PF02912">
    <property type="entry name" value="Phe_tRNA-synt_N"/>
    <property type="match status" value="1"/>
</dbReference>
<dbReference type="GO" id="GO:0006432">
    <property type="term" value="P:phenylalanyl-tRNA aminoacylation"/>
    <property type="evidence" value="ECO:0007669"/>
    <property type="project" value="UniProtKB-UniRule"/>
</dbReference>
<dbReference type="GO" id="GO:0000287">
    <property type="term" value="F:magnesium ion binding"/>
    <property type="evidence" value="ECO:0007669"/>
    <property type="project" value="UniProtKB-UniRule"/>
</dbReference>
<dbReference type="Proteomes" id="UP000001319">
    <property type="component" value="Chromosome"/>
</dbReference>
<dbReference type="HOGENOM" id="CLU_025086_0_1_9"/>
<comment type="subunit">
    <text evidence="3 13">Tetramer of two alpha and two beta subunits.</text>
</comment>
<evidence type="ECO:0000313" key="17">
    <source>
        <dbReference type="Proteomes" id="UP000001319"/>
    </source>
</evidence>
<dbReference type="PANTHER" id="PTHR11538">
    <property type="entry name" value="PHENYLALANYL-TRNA SYNTHETASE"/>
    <property type="match status" value="1"/>
</dbReference>
<dbReference type="NCBIfam" id="TIGR00468">
    <property type="entry name" value="pheS"/>
    <property type="match status" value="1"/>
</dbReference>
<dbReference type="FunFam" id="3.30.930.10:FF:000089">
    <property type="entry name" value="Phenylalanine--tRNA ligase alpha subunit"/>
    <property type="match status" value="1"/>
</dbReference>
<dbReference type="InterPro" id="IPR004529">
    <property type="entry name" value="Phe-tRNA-synth_IIc_asu"/>
</dbReference>
<dbReference type="GO" id="GO:0140096">
    <property type="term" value="F:catalytic activity, acting on a protein"/>
    <property type="evidence" value="ECO:0007669"/>
    <property type="project" value="UniProtKB-ARBA"/>
</dbReference>
<evidence type="ECO:0000256" key="12">
    <source>
        <dbReference type="ARBA" id="ARBA00049255"/>
    </source>
</evidence>
<dbReference type="GO" id="GO:0005737">
    <property type="term" value="C:cytoplasm"/>
    <property type="evidence" value="ECO:0007669"/>
    <property type="project" value="UniProtKB-SubCell"/>
</dbReference>
<keyword evidence="14" id="KW-0175">Coiled coil</keyword>
<evidence type="ECO:0000256" key="10">
    <source>
        <dbReference type="ARBA" id="ARBA00022917"/>
    </source>
</evidence>
<dbReference type="KEGG" id="fma:FMG_0868"/>
<dbReference type="PANTHER" id="PTHR11538:SF41">
    <property type="entry name" value="PHENYLALANINE--TRNA LIGASE, MITOCHONDRIAL"/>
    <property type="match status" value="1"/>
</dbReference>
<dbReference type="GO" id="GO:0000049">
    <property type="term" value="F:tRNA binding"/>
    <property type="evidence" value="ECO:0007669"/>
    <property type="project" value="InterPro"/>
</dbReference>
<evidence type="ECO:0000256" key="11">
    <source>
        <dbReference type="ARBA" id="ARBA00023146"/>
    </source>
</evidence>
<evidence type="ECO:0000256" key="2">
    <source>
        <dbReference type="ARBA" id="ARBA00010207"/>
    </source>
</evidence>